<feature type="transmembrane region" description="Helical" evidence="7">
    <location>
        <begin position="14"/>
        <end position="36"/>
    </location>
</feature>
<dbReference type="InterPro" id="IPR024791">
    <property type="entry name" value="Cyt_c/ubiquinol_Oxase_su3"/>
</dbReference>
<dbReference type="Pfam" id="PF00510">
    <property type="entry name" value="COX3"/>
    <property type="match status" value="1"/>
</dbReference>
<dbReference type="InterPro" id="IPR013833">
    <property type="entry name" value="Cyt_c_oxidase_su3_a-hlx"/>
</dbReference>
<dbReference type="InterPro" id="IPR000298">
    <property type="entry name" value="Cyt_c_oxidase-like_su3"/>
</dbReference>
<proteinExistence type="inferred from homology"/>
<gene>
    <name evidence="9" type="ORF">LPB072_17205</name>
    <name evidence="10" type="ORF">LPB72_03830</name>
</gene>
<dbReference type="GO" id="GO:0019646">
    <property type="term" value="P:aerobic electron transport chain"/>
    <property type="evidence" value="ECO:0007669"/>
    <property type="project" value="InterPro"/>
</dbReference>
<dbReference type="Gene3D" id="1.20.120.80">
    <property type="entry name" value="Cytochrome c oxidase, subunit III, four-helix bundle"/>
    <property type="match status" value="1"/>
</dbReference>
<protein>
    <submittedName>
        <fullName evidence="9">Cytochrome-c oxidase</fullName>
    </submittedName>
</protein>
<dbReference type="Proteomes" id="UP000185657">
    <property type="component" value="Unassembled WGS sequence"/>
</dbReference>
<reference evidence="10 11" key="1">
    <citation type="submission" date="2016-02" db="EMBL/GenBank/DDBJ databases">
        <title>Draft genome sequence of Hydrogenophaga sp. LPB0072.</title>
        <authorList>
            <person name="Shin S.-K."/>
            <person name="Yi H."/>
        </authorList>
    </citation>
    <scope>NUCLEOTIDE SEQUENCE [LARGE SCALE GENOMIC DNA]</scope>
    <source>
        <strain evidence="10 11">LPB0072</strain>
    </source>
</reference>
<name>A0A167IVK7_9BURK</name>
<evidence type="ECO:0000256" key="7">
    <source>
        <dbReference type="SAM" id="Phobius"/>
    </source>
</evidence>
<keyword evidence="11" id="KW-1185">Reference proteome</keyword>
<dbReference type="RefSeq" id="WP_066085931.1">
    <property type="nucleotide sequence ID" value="NZ_CP017476.1"/>
</dbReference>
<keyword evidence="5 7" id="KW-0472">Membrane</keyword>
<dbReference type="EMBL" id="CP017476">
    <property type="protein sequence ID" value="AOW14319.1"/>
    <property type="molecule type" value="Genomic_DNA"/>
</dbReference>
<evidence type="ECO:0000313" key="12">
    <source>
        <dbReference type="Proteomes" id="UP000185680"/>
    </source>
</evidence>
<feature type="transmembrane region" description="Helical" evidence="7">
    <location>
        <begin position="57"/>
        <end position="79"/>
    </location>
</feature>
<evidence type="ECO:0000313" key="10">
    <source>
        <dbReference type="EMBL" id="OAD43659.1"/>
    </source>
</evidence>
<evidence type="ECO:0000256" key="4">
    <source>
        <dbReference type="ARBA" id="ARBA00022989"/>
    </source>
</evidence>
<feature type="transmembrane region" description="Helical" evidence="7">
    <location>
        <begin position="169"/>
        <end position="188"/>
    </location>
</feature>
<dbReference type="KEGG" id="hyl:LPB072_17205"/>
<keyword evidence="4 7" id="KW-1133">Transmembrane helix</keyword>
<feature type="transmembrane region" description="Helical" evidence="7">
    <location>
        <begin position="123"/>
        <end position="149"/>
    </location>
</feature>
<dbReference type="AlphaFoldDB" id="A0A167IVK7"/>
<feature type="transmembrane region" description="Helical" evidence="7">
    <location>
        <begin position="85"/>
        <end position="102"/>
    </location>
</feature>
<comment type="similarity">
    <text evidence="2 6">Belongs to the cytochrome c oxidase subunit 3 family.</text>
</comment>
<organism evidence="9 12">
    <name type="scientific">Hydrogenophaga crassostreae</name>
    <dbReference type="NCBI Taxonomy" id="1763535"/>
    <lineage>
        <taxon>Bacteria</taxon>
        <taxon>Pseudomonadati</taxon>
        <taxon>Pseudomonadota</taxon>
        <taxon>Betaproteobacteria</taxon>
        <taxon>Burkholderiales</taxon>
        <taxon>Comamonadaceae</taxon>
        <taxon>Hydrogenophaga</taxon>
    </lineage>
</organism>
<feature type="domain" description="Heme-copper oxidase subunit III family profile" evidence="8">
    <location>
        <begin position="15"/>
        <end position="189"/>
    </location>
</feature>
<dbReference type="PANTHER" id="PTHR11403">
    <property type="entry name" value="CYTOCHROME C OXIDASE SUBUNIT III"/>
    <property type="match status" value="1"/>
</dbReference>
<evidence type="ECO:0000313" key="9">
    <source>
        <dbReference type="EMBL" id="AOW14319.1"/>
    </source>
</evidence>
<dbReference type="EMBL" id="LVWD01000003">
    <property type="protein sequence ID" value="OAD43659.1"/>
    <property type="molecule type" value="Genomic_DNA"/>
</dbReference>
<evidence type="ECO:0000313" key="11">
    <source>
        <dbReference type="Proteomes" id="UP000185657"/>
    </source>
</evidence>
<dbReference type="Proteomes" id="UP000185680">
    <property type="component" value="Chromosome"/>
</dbReference>
<dbReference type="GO" id="GO:0005886">
    <property type="term" value="C:plasma membrane"/>
    <property type="evidence" value="ECO:0007669"/>
    <property type="project" value="UniProtKB-SubCell"/>
</dbReference>
<evidence type="ECO:0000256" key="2">
    <source>
        <dbReference type="ARBA" id="ARBA00010581"/>
    </source>
</evidence>
<dbReference type="InterPro" id="IPR035973">
    <property type="entry name" value="Cyt_c_oxidase_su3-like_sf"/>
</dbReference>
<evidence type="ECO:0000256" key="1">
    <source>
        <dbReference type="ARBA" id="ARBA00004141"/>
    </source>
</evidence>
<evidence type="ECO:0000256" key="6">
    <source>
        <dbReference type="RuleBase" id="RU003376"/>
    </source>
</evidence>
<comment type="subcellular location">
    <subcellularLocation>
        <location evidence="6">Cell membrane</location>
        <topology evidence="6">Multi-pass membrane protein</topology>
    </subcellularLocation>
    <subcellularLocation>
        <location evidence="1">Membrane</location>
        <topology evidence="1">Multi-pass membrane protein</topology>
    </subcellularLocation>
</comment>
<dbReference type="PANTHER" id="PTHR11403:SF6">
    <property type="entry name" value="NITRIC OXIDE REDUCTASE SUBUNIT E"/>
    <property type="match status" value="1"/>
</dbReference>
<dbReference type="STRING" id="1763535.LPB072_17205"/>
<evidence type="ECO:0000256" key="5">
    <source>
        <dbReference type="ARBA" id="ARBA00023136"/>
    </source>
</evidence>
<dbReference type="GO" id="GO:0004129">
    <property type="term" value="F:cytochrome-c oxidase activity"/>
    <property type="evidence" value="ECO:0007669"/>
    <property type="project" value="InterPro"/>
</dbReference>
<reference evidence="9 12" key="2">
    <citation type="submission" date="2016-10" db="EMBL/GenBank/DDBJ databases">
        <title>Hydorgenophaga sp. LPB0072 isolated from gastropod.</title>
        <authorList>
            <person name="Kim E."/>
            <person name="Yi H."/>
        </authorList>
    </citation>
    <scope>NUCLEOTIDE SEQUENCE [LARGE SCALE GENOMIC DNA]</scope>
    <source>
        <strain evidence="9 12">LPB0072</strain>
    </source>
</reference>
<evidence type="ECO:0000259" key="8">
    <source>
        <dbReference type="PROSITE" id="PS50253"/>
    </source>
</evidence>
<dbReference type="SUPFAM" id="SSF81452">
    <property type="entry name" value="Cytochrome c oxidase subunit III-like"/>
    <property type="match status" value="1"/>
</dbReference>
<accession>A0A167IVK7</accession>
<sequence length="189" mass="20314">MSARAEPRLVGDGVIWLLVLVELLTFGILFLSFAVARWREPGVFLQGQGALSLSTGALNTLLLVGASWCAARAVMALRAGLSAAGGWWLLGALGGAVGFLVVKSHEFAGKIASGFDWADDSFTMLYTLLTGFHFLHVLVGAVVFGVLGWHARQGAYGPQHLNAPESGAVFWHMVDLLWMVLFALVYVIR</sequence>
<dbReference type="OrthoDB" id="9810850at2"/>
<dbReference type="PROSITE" id="PS50253">
    <property type="entry name" value="COX3"/>
    <property type="match status" value="1"/>
</dbReference>
<evidence type="ECO:0000256" key="3">
    <source>
        <dbReference type="ARBA" id="ARBA00022692"/>
    </source>
</evidence>
<keyword evidence="3 6" id="KW-0812">Transmembrane</keyword>